<reference evidence="1" key="1">
    <citation type="journal article" date="2020" name="Nature">
        <title>Giant virus diversity and host interactions through global metagenomics.</title>
        <authorList>
            <person name="Schulz F."/>
            <person name="Roux S."/>
            <person name="Paez-Espino D."/>
            <person name="Jungbluth S."/>
            <person name="Walsh D.A."/>
            <person name="Denef V.J."/>
            <person name="McMahon K.D."/>
            <person name="Konstantinidis K.T."/>
            <person name="Eloe-Fadrosh E.A."/>
            <person name="Kyrpides N.C."/>
            <person name="Woyke T."/>
        </authorList>
    </citation>
    <scope>NUCLEOTIDE SEQUENCE</scope>
    <source>
        <strain evidence="1">GVMAG-M-3300024510-1</strain>
    </source>
</reference>
<accession>A0A6C0IZG2</accession>
<sequence>MKFRKYFSKNELQLVYLLFIHYTRSMPPRDVVRQVLELRFKVVFVCW</sequence>
<evidence type="ECO:0000313" key="1">
    <source>
        <dbReference type="EMBL" id="QHT97087.1"/>
    </source>
</evidence>
<protein>
    <submittedName>
        <fullName evidence="1">Uncharacterized protein</fullName>
    </submittedName>
</protein>
<dbReference type="EMBL" id="MN740271">
    <property type="protein sequence ID" value="QHT97087.1"/>
    <property type="molecule type" value="Genomic_DNA"/>
</dbReference>
<proteinExistence type="predicted"/>
<name>A0A6C0IZG2_9ZZZZ</name>
<dbReference type="AlphaFoldDB" id="A0A6C0IZG2"/>
<organism evidence="1">
    <name type="scientific">viral metagenome</name>
    <dbReference type="NCBI Taxonomy" id="1070528"/>
    <lineage>
        <taxon>unclassified sequences</taxon>
        <taxon>metagenomes</taxon>
        <taxon>organismal metagenomes</taxon>
    </lineage>
</organism>